<evidence type="ECO:0000256" key="6">
    <source>
        <dbReference type="ARBA" id="ARBA00023288"/>
    </source>
</evidence>
<reference evidence="10" key="1">
    <citation type="submission" date="2024-01" db="EMBL/GenBank/DDBJ databases">
        <title>GRCr8: a new rat reference genome assembly contstructed from accurate long reads and long range scaffolding.</title>
        <authorList>
            <person name="Doris P.A."/>
            <person name="Kalbfleisch T."/>
            <person name="Li K."/>
            <person name="Howe K."/>
            <person name="Wood J."/>
        </authorList>
    </citation>
    <scope>NUCLEOTIDE SEQUENCE [LARGE SCALE GENOMIC DNA]</scope>
    <source>
        <strain evidence="10">Brown Norway</strain>
    </source>
</reference>
<dbReference type="KEGG" id="rno:100913013"/>
<evidence type="ECO:0000256" key="1">
    <source>
        <dbReference type="ARBA" id="ARBA00002305"/>
    </source>
</evidence>
<dbReference type="SUPFAM" id="SSF54452">
    <property type="entry name" value="MHC antigen-recognition domain"/>
    <property type="match status" value="1"/>
</dbReference>
<feature type="compositionally biased region" description="Polar residues" evidence="7">
    <location>
        <begin position="223"/>
        <end position="238"/>
    </location>
</feature>
<comment type="subcellular location">
    <subcellularLocation>
        <location evidence="2">Cell membrane</location>
        <topology evidence="2">Lipid-anchor</topology>
        <topology evidence="2">GPI-anchor</topology>
    </subcellularLocation>
</comment>
<dbReference type="Gene3D" id="3.30.500.10">
    <property type="entry name" value="MHC class I-like antigen recognition-like"/>
    <property type="match status" value="1"/>
</dbReference>
<evidence type="ECO:0000256" key="4">
    <source>
        <dbReference type="ARBA" id="ARBA00022622"/>
    </source>
</evidence>
<dbReference type="RGD" id="6485107">
    <property type="gene designation" value="H60bl1"/>
</dbReference>
<evidence type="ECO:0000313" key="10">
    <source>
        <dbReference type="Ensembl" id="ENSRNOP00000087753.2"/>
    </source>
</evidence>
<dbReference type="InterPro" id="IPR037055">
    <property type="entry name" value="MHC_I-like_Ag-recog_sf"/>
</dbReference>
<comment type="function">
    <text evidence="1">Acts as a ligand for KLRK1.</text>
</comment>
<evidence type="ECO:0000313" key="11">
    <source>
        <dbReference type="Proteomes" id="UP000002494"/>
    </source>
</evidence>
<keyword evidence="4" id="KW-0336">GPI-anchor</keyword>
<dbReference type="GO" id="GO:0005886">
    <property type="term" value="C:plasma membrane"/>
    <property type="evidence" value="ECO:0007669"/>
    <property type="project" value="UniProtKB-SubCell"/>
</dbReference>
<comment type="similarity">
    <text evidence="3">Belongs to the NKG2D ligand family.</text>
</comment>
<evidence type="ECO:0000259" key="9">
    <source>
        <dbReference type="Pfam" id="PF14586"/>
    </source>
</evidence>
<evidence type="ECO:0000256" key="5">
    <source>
        <dbReference type="ARBA" id="ARBA00023180"/>
    </source>
</evidence>
<feature type="chain" id="PRO_5047476916" evidence="8">
    <location>
        <begin position="32"/>
        <end position="290"/>
    </location>
</feature>
<dbReference type="InterPro" id="IPR011162">
    <property type="entry name" value="MHC_I/II-like_Ag-recog"/>
</dbReference>
<dbReference type="GO" id="GO:0042267">
    <property type="term" value="P:natural killer cell mediated cytotoxicity"/>
    <property type="evidence" value="ECO:0007669"/>
    <property type="project" value="UniProtKB-ARBA"/>
</dbReference>
<keyword evidence="8" id="KW-0732">Signal</keyword>
<dbReference type="OrthoDB" id="9531345at2759"/>
<evidence type="ECO:0000256" key="8">
    <source>
        <dbReference type="SAM" id="SignalP"/>
    </source>
</evidence>
<dbReference type="PANTHER" id="PTHR16675:SF147">
    <property type="entry name" value="HISTOCOMPATIBILITY ANTIGEN 60B-RELATED"/>
    <property type="match status" value="1"/>
</dbReference>
<protein>
    <submittedName>
        <fullName evidence="10">Histocompatibility 60b like 1</fullName>
    </submittedName>
</protein>
<name>A0A8I6GGC1_RAT</name>
<keyword evidence="5" id="KW-0325">Glycoprotein</keyword>
<dbReference type="AlphaFoldDB" id="A0A8I6GGC1"/>
<reference evidence="10" key="3">
    <citation type="submission" date="2025-09" db="UniProtKB">
        <authorList>
            <consortium name="Ensembl"/>
        </authorList>
    </citation>
    <scope>IDENTIFICATION</scope>
    <source>
        <strain evidence="10">Brown Norway</strain>
    </source>
</reference>
<dbReference type="CTD" id="100913013"/>
<keyword evidence="6" id="KW-0449">Lipoprotein</keyword>
<evidence type="ECO:0000313" key="12">
    <source>
        <dbReference type="RGD" id="6485107"/>
    </source>
</evidence>
<reference evidence="10" key="2">
    <citation type="submission" date="2025-08" db="UniProtKB">
        <authorList>
            <consortium name="Ensembl"/>
        </authorList>
    </citation>
    <scope>IDENTIFICATION</scope>
    <source>
        <strain evidence="10">Brown Norway</strain>
    </source>
</reference>
<dbReference type="AGR" id="RGD:6485107"/>
<sequence length="290" mass="32317">MAKGATSKCNHSLTLSLLVLLNSLGTMQVDGTDSLSCNFTVQYKVSLGQCSVNGMTVLCFDDVRQNSPVCKTEKKGNATKLCNDLNQCLSYSFYEMMKLESGLFESKGNHTLRVTVQSQYNQGEFMDGCWAFMIDRQYPFYFYPKNMTWRENQPNAIKTMSQWENNRELFQSLKFLSTGDFSLCLKKLLTDSRELTRSTIKAPDTTQPTSTTQSPSTGNSTPAMSSNQSPSTGNSTQPTSTTDYLIVFEFTAIFLALIVVSMEKKKVLPAAPLPLQYELQSPSPAVLEES</sequence>
<gene>
    <name evidence="10 12" type="primary">H60bl1</name>
    <name evidence="12" type="synonym">LOC100913013</name>
</gene>
<dbReference type="InterPro" id="IPR050208">
    <property type="entry name" value="MHC_class-I_related"/>
</dbReference>
<proteinExistence type="inferred from homology"/>
<dbReference type="PANTHER" id="PTHR16675">
    <property type="entry name" value="MHC CLASS I-RELATED"/>
    <property type="match status" value="1"/>
</dbReference>
<dbReference type="Ensembl" id="ENSRNOT00000115533.2">
    <property type="protein sequence ID" value="ENSRNOP00000087753.2"/>
    <property type="gene ID" value="ENSRNOG00000071074.2"/>
</dbReference>
<dbReference type="GeneTree" id="ENSGT01120000271825"/>
<dbReference type="InterPro" id="IPR029287">
    <property type="entry name" value="RAE-1"/>
</dbReference>
<dbReference type="Pfam" id="PF14586">
    <property type="entry name" value="MHC_I_2"/>
    <property type="match status" value="1"/>
</dbReference>
<feature type="domain" description="Retinoic acid early-inducible protein 1" evidence="9">
    <location>
        <begin position="72"/>
        <end position="176"/>
    </location>
</feature>
<evidence type="ECO:0000256" key="7">
    <source>
        <dbReference type="SAM" id="MobiDB-lite"/>
    </source>
</evidence>
<organism evidence="10 11">
    <name type="scientific">Rattus norvegicus</name>
    <name type="common">Rat</name>
    <dbReference type="NCBI Taxonomy" id="10116"/>
    <lineage>
        <taxon>Eukaryota</taxon>
        <taxon>Metazoa</taxon>
        <taxon>Chordata</taxon>
        <taxon>Craniata</taxon>
        <taxon>Vertebrata</taxon>
        <taxon>Euteleostomi</taxon>
        <taxon>Mammalia</taxon>
        <taxon>Eutheria</taxon>
        <taxon>Euarchontoglires</taxon>
        <taxon>Glires</taxon>
        <taxon>Rodentia</taxon>
        <taxon>Myomorpha</taxon>
        <taxon>Muroidea</taxon>
        <taxon>Muridae</taxon>
        <taxon>Murinae</taxon>
        <taxon>Rattus</taxon>
    </lineage>
</organism>
<dbReference type="GO" id="GO:0098552">
    <property type="term" value="C:side of membrane"/>
    <property type="evidence" value="ECO:0007669"/>
    <property type="project" value="UniProtKB-KW"/>
</dbReference>
<dbReference type="Proteomes" id="UP000002494">
    <property type="component" value="Chromosome 1"/>
</dbReference>
<dbReference type="GO" id="GO:0046703">
    <property type="term" value="F:natural killer cell lectin-like receptor binding"/>
    <property type="evidence" value="ECO:0007669"/>
    <property type="project" value="UniProtKB-ARBA"/>
</dbReference>
<feature type="signal peptide" evidence="8">
    <location>
        <begin position="1"/>
        <end position="31"/>
    </location>
</feature>
<accession>A0A8I6GGC1</accession>
<evidence type="ECO:0000256" key="3">
    <source>
        <dbReference type="ARBA" id="ARBA00008353"/>
    </source>
</evidence>
<feature type="compositionally biased region" description="Low complexity" evidence="7">
    <location>
        <begin position="203"/>
        <end position="222"/>
    </location>
</feature>
<keyword evidence="11" id="KW-1185">Reference proteome</keyword>
<feature type="region of interest" description="Disordered" evidence="7">
    <location>
        <begin position="198"/>
        <end position="238"/>
    </location>
</feature>
<keyword evidence="4" id="KW-0472">Membrane</keyword>
<evidence type="ECO:0000256" key="2">
    <source>
        <dbReference type="ARBA" id="ARBA00004609"/>
    </source>
</evidence>